<accession>A0ABP7FL33</accession>
<dbReference type="Proteomes" id="UP001500908">
    <property type="component" value="Unassembled WGS sequence"/>
</dbReference>
<organism evidence="3 4">
    <name type="scientific">Salinactinospora qingdaonensis</name>
    <dbReference type="NCBI Taxonomy" id="702744"/>
    <lineage>
        <taxon>Bacteria</taxon>
        <taxon>Bacillati</taxon>
        <taxon>Actinomycetota</taxon>
        <taxon>Actinomycetes</taxon>
        <taxon>Streptosporangiales</taxon>
        <taxon>Nocardiopsidaceae</taxon>
        <taxon>Salinactinospora</taxon>
    </lineage>
</organism>
<name>A0ABP7FL33_9ACTN</name>
<evidence type="ECO:0000313" key="4">
    <source>
        <dbReference type="Proteomes" id="UP001500908"/>
    </source>
</evidence>
<sequence>MVPMPLLIAMALLALPFLEIWLMIVIGQQIGAGVTIAALFAASLGGALVVRHAGTRAYRDAEEAIRTGTPPAGGVLDTLMLFVGGILLAIPGFVTAAVGLVLALPFTRPALRWLFSAWAKRRVERMRANADLVTLNGYPRTRPWPNAPSDGSQVVQGRVIHDDSTEK</sequence>
<evidence type="ECO:0000256" key="1">
    <source>
        <dbReference type="SAM" id="MobiDB-lite"/>
    </source>
</evidence>
<dbReference type="NCBIfam" id="NF008528">
    <property type="entry name" value="PRK11463.1-2"/>
    <property type="match status" value="1"/>
</dbReference>
<reference evidence="4" key="1">
    <citation type="journal article" date="2019" name="Int. J. Syst. Evol. Microbiol.">
        <title>The Global Catalogue of Microorganisms (GCM) 10K type strain sequencing project: providing services to taxonomists for standard genome sequencing and annotation.</title>
        <authorList>
            <consortium name="The Broad Institute Genomics Platform"/>
            <consortium name="The Broad Institute Genome Sequencing Center for Infectious Disease"/>
            <person name="Wu L."/>
            <person name="Ma J."/>
        </authorList>
    </citation>
    <scope>NUCLEOTIDE SEQUENCE [LARGE SCALE GENOMIC DNA]</scope>
    <source>
        <strain evidence="4">JCM 17137</strain>
    </source>
</reference>
<dbReference type="Pfam" id="PF04186">
    <property type="entry name" value="FxsA"/>
    <property type="match status" value="1"/>
</dbReference>
<keyword evidence="2" id="KW-0812">Transmembrane</keyword>
<proteinExistence type="predicted"/>
<dbReference type="PANTHER" id="PTHR35335:SF1">
    <property type="entry name" value="UPF0716 PROTEIN FXSA"/>
    <property type="match status" value="1"/>
</dbReference>
<feature type="transmembrane region" description="Helical" evidence="2">
    <location>
        <begin position="32"/>
        <end position="50"/>
    </location>
</feature>
<evidence type="ECO:0000256" key="2">
    <source>
        <dbReference type="SAM" id="Phobius"/>
    </source>
</evidence>
<comment type="caution">
    <text evidence="3">The sequence shown here is derived from an EMBL/GenBank/DDBJ whole genome shotgun (WGS) entry which is preliminary data.</text>
</comment>
<keyword evidence="2" id="KW-1133">Transmembrane helix</keyword>
<evidence type="ECO:0000313" key="3">
    <source>
        <dbReference type="EMBL" id="GAA3740419.1"/>
    </source>
</evidence>
<dbReference type="InterPro" id="IPR007313">
    <property type="entry name" value="FxsA"/>
</dbReference>
<gene>
    <name evidence="3" type="ORF">GCM10022402_20240</name>
</gene>
<dbReference type="PANTHER" id="PTHR35335">
    <property type="entry name" value="UPF0716 PROTEIN FXSA"/>
    <property type="match status" value="1"/>
</dbReference>
<dbReference type="EMBL" id="BAABDD010000007">
    <property type="protein sequence ID" value="GAA3740419.1"/>
    <property type="molecule type" value="Genomic_DNA"/>
</dbReference>
<keyword evidence="2" id="KW-0472">Membrane</keyword>
<protein>
    <submittedName>
        <fullName evidence="3">Uncharacterized protein</fullName>
    </submittedName>
</protein>
<feature type="transmembrane region" description="Helical" evidence="2">
    <location>
        <begin position="79"/>
        <end position="104"/>
    </location>
</feature>
<keyword evidence="4" id="KW-1185">Reference proteome</keyword>
<feature type="transmembrane region" description="Helical" evidence="2">
    <location>
        <begin position="6"/>
        <end position="25"/>
    </location>
</feature>
<feature type="region of interest" description="Disordered" evidence="1">
    <location>
        <begin position="142"/>
        <end position="167"/>
    </location>
</feature>